<evidence type="ECO:0000256" key="1">
    <source>
        <dbReference type="ARBA" id="ARBA00022490"/>
    </source>
</evidence>
<comment type="function">
    <text evidence="5">Could be a nuclease involved in processing of the 5'-end of pre-16S rRNA.</text>
</comment>
<dbReference type="SMART" id="SM00732">
    <property type="entry name" value="YqgFc"/>
    <property type="match status" value="1"/>
</dbReference>
<dbReference type="CDD" id="cd16964">
    <property type="entry name" value="YqgF"/>
    <property type="match status" value="1"/>
</dbReference>
<comment type="subcellular location">
    <subcellularLocation>
        <location evidence="5">Cytoplasm</location>
    </subcellularLocation>
</comment>
<comment type="similarity">
    <text evidence="5">Belongs to the YqgF HJR family.</text>
</comment>
<evidence type="ECO:0000256" key="4">
    <source>
        <dbReference type="ARBA" id="ARBA00022801"/>
    </source>
</evidence>
<dbReference type="GO" id="GO:0000967">
    <property type="term" value="P:rRNA 5'-end processing"/>
    <property type="evidence" value="ECO:0007669"/>
    <property type="project" value="UniProtKB-UniRule"/>
</dbReference>
<keyword evidence="4 5" id="KW-0378">Hydrolase</keyword>
<reference evidence="8" key="1">
    <citation type="submission" date="2017-08" db="EMBL/GenBank/DDBJ databases">
        <title>A dynamic microbial community with high functional redundancy inhabits the cold, oxic subseafloor aquifer.</title>
        <authorList>
            <person name="Tully B.J."/>
            <person name="Wheat C.G."/>
            <person name="Glazer B.T."/>
            <person name="Huber J.A."/>
        </authorList>
    </citation>
    <scope>NUCLEOTIDE SEQUENCE [LARGE SCALE GENOMIC DNA]</scope>
</reference>
<dbReference type="PANTHER" id="PTHR33317:SF4">
    <property type="entry name" value="POLYNUCLEOTIDYL TRANSFERASE, RIBONUCLEASE H-LIKE SUPERFAMILY PROTEIN"/>
    <property type="match status" value="1"/>
</dbReference>
<name>A0A2A4X3R9_9GAMM</name>
<dbReference type="HAMAP" id="MF_00651">
    <property type="entry name" value="Nuclease_YqgF"/>
    <property type="match status" value="1"/>
</dbReference>
<keyword evidence="2 5" id="KW-0690">Ribosome biogenesis</keyword>
<protein>
    <recommendedName>
        <fullName evidence="5">Putative pre-16S rRNA nuclease</fullName>
        <ecNumber evidence="5">3.1.-.-</ecNumber>
    </recommendedName>
</protein>
<proteinExistence type="inferred from homology"/>
<evidence type="ECO:0000313" key="7">
    <source>
        <dbReference type="EMBL" id="PCI77278.1"/>
    </source>
</evidence>
<dbReference type="GO" id="GO:0016788">
    <property type="term" value="F:hydrolase activity, acting on ester bonds"/>
    <property type="evidence" value="ECO:0007669"/>
    <property type="project" value="UniProtKB-UniRule"/>
</dbReference>
<evidence type="ECO:0000313" key="8">
    <source>
        <dbReference type="Proteomes" id="UP000218767"/>
    </source>
</evidence>
<dbReference type="Gene3D" id="3.30.420.140">
    <property type="entry name" value="YqgF/RNase H-like domain"/>
    <property type="match status" value="1"/>
</dbReference>
<dbReference type="Pfam" id="PF03652">
    <property type="entry name" value="RuvX"/>
    <property type="match status" value="1"/>
</dbReference>
<gene>
    <name evidence="7" type="ORF">COB20_08665</name>
</gene>
<evidence type="ECO:0000256" key="5">
    <source>
        <dbReference type="HAMAP-Rule" id="MF_00651"/>
    </source>
</evidence>
<dbReference type="PANTHER" id="PTHR33317">
    <property type="entry name" value="POLYNUCLEOTIDYL TRANSFERASE, RIBONUCLEASE H-LIKE SUPERFAMILY PROTEIN"/>
    <property type="match status" value="1"/>
</dbReference>
<accession>A0A2A4X3R9</accession>
<keyword evidence="1 5" id="KW-0963">Cytoplasm</keyword>
<sequence length="156" mass="17065">MLDSFPNSDEPISALGFDYGTQRIGVAFGQSLTGTAQAVCVLKARDGIPDWTQIEALIGEWKPSLFVVGIPYNLDGSESELMVRAIKFANRLNGRFHKPSYGMDERLSSVEAAEQVLEENRGAKKRAAIDDIAAQIILENWFSELAASKNLSSARS</sequence>
<dbReference type="InterPro" id="IPR037027">
    <property type="entry name" value="YqgF/RNaseH-like_dom_sf"/>
</dbReference>
<dbReference type="Proteomes" id="UP000218767">
    <property type="component" value="Unassembled WGS sequence"/>
</dbReference>
<keyword evidence="3 5" id="KW-0540">Nuclease</keyword>
<dbReference type="EMBL" id="NVUL01000047">
    <property type="protein sequence ID" value="PCI77278.1"/>
    <property type="molecule type" value="Genomic_DNA"/>
</dbReference>
<dbReference type="InterPro" id="IPR012337">
    <property type="entry name" value="RNaseH-like_sf"/>
</dbReference>
<comment type="caution">
    <text evidence="7">The sequence shown here is derived from an EMBL/GenBank/DDBJ whole genome shotgun (WGS) entry which is preliminary data.</text>
</comment>
<dbReference type="SUPFAM" id="SSF53098">
    <property type="entry name" value="Ribonuclease H-like"/>
    <property type="match status" value="1"/>
</dbReference>
<dbReference type="NCBIfam" id="TIGR00250">
    <property type="entry name" value="RNAse_H_YqgF"/>
    <property type="match status" value="1"/>
</dbReference>
<dbReference type="GO" id="GO:0005829">
    <property type="term" value="C:cytosol"/>
    <property type="evidence" value="ECO:0007669"/>
    <property type="project" value="TreeGrafter"/>
</dbReference>
<dbReference type="InterPro" id="IPR005227">
    <property type="entry name" value="YqgF"/>
</dbReference>
<dbReference type="AlphaFoldDB" id="A0A2A4X3R9"/>
<evidence type="ECO:0000256" key="2">
    <source>
        <dbReference type="ARBA" id="ARBA00022517"/>
    </source>
</evidence>
<organism evidence="7 8">
    <name type="scientific">SAR86 cluster bacterium</name>
    <dbReference type="NCBI Taxonomy" id="2030880"/>
    <lineage>
        <taxon>Bacteria</taxon>
        <taxon>Pseudomonadati</taxon>
        <taxon>Pseudomonadota</taxon>
        <taxon>Gammaproteobacteria</taxon>
        <taxon>SAR86 cluster</taxon>
    </lineage>
</organism>
<evidence type="ECO:0000256" key="3">
    <source>
        <dbReference type="ARBA" id="ARBA00022722"/>
    </source>
</evidence>
<evidence type="ECO:0000259" key="6">
    <source>
        <dbReference type="SMART" id="SM00732"/>
    </source>
</evidence>
<feature type="domain" description="YqgF/RNase H-like" evidence="6">
    <location>
        <begin position="12"/>
        <end position="112"/>
    </location>
</feature>
<dbReference type="InterPro" id="IPR006641">
    <property type="entry name" value="YqgF/RNaseH-like_dom"/>
</dbReference>
<dbReference type="EC" id="3.1.-.-" evidence="5"/>
<dbReference type="GO" id="GO:0004518">
    <property type="term" value="F:nuclease activity"/>
    <property type="evidence" value="ECO:0007669"/>
    <property type="project" value="UniProtKB-KW"/>
</dbReference>